<proteinExistence type="predicted"/>
<dbReference type="EMBL" id="SIJB01000018">
    <property type="protein sequence ID" value="NBI28787.1"/>
    <property type="molecule type" value="Genomic_DNA"/>
</dbReference>
<comment type="caution">
    <text evidence="1">The sequence shown here is derived from an EMBL/GenBank/DDBJ whole genome shotgun (WGS) entry which is preliminary data.</text>
</comment>
<evidence type="ECO:0000313" key="2">
    <source>
        <dbReference type="Proteomes" id="UP000448943"/>
    </source>
</evidence>
<dbReference type="Proteomes" id="UP000448943">
    <property type="component" value="Unassembled WGS sequence"/>
</dbReference>
<name>A0A6N9Q0H8_9BACL</name>
<accession>A0A6N9Q0H8</accession>
<organism evidence="1 2">
    <name type="scientific">Chengkuizengella marina</name>
    <dbReference type="NCBI Taxonomy" id="2507566"/>
    <lineage>
        <taxon>Bacteria</taxon>
        <taxon>Bacillati</taxon>
        <taxon>Bacillota</taxon>
        <taxon>Bacilli</taxon>
        <taxon>Bacillales</taxon>
        <taxon>Paenibacillaceae</taxon>
        <taxon>Chengkuizengella</taxon>
    </lineage>
</organism>
<keyword evidence="2" id="KW-1185">Reference proteome</keyword>
<reference evidence="1 2" key="1">
    <citation type="submission" date="2019-01" db="EMBL/GenBank/DDBJ databases">
        <title>Chengkuizengella sp. nov., isolated from deep-sea sediment of East Pacific Ocean.</title>
        <authorList>
            <person name="Yang J."/>
            <person name="Lai Q."/>
            <person name="Shao Z."/>
        </authorList>
    </citation>
    <scope>NUCLEOTIDE SEQUENCE [LARGE SCALE GENOMIC DNA]</scope>
    <source>
        <strain evidence="1 2">YPA3-1-1</strain>
    </source>
</reference>
<evidence type="ECO:0000313" key="1">
    <source>
        <dbReference type="EMBL" id="NBI28787.1"/>
    </source>
</evidence>
<sequence length="95" mass="10724">MDLILIQLNEQGYINLFLHIFYLSISFQKSKVGALLVVIPVVDELIVSTPSPVTVPTTRLVFTILNLLVVEFSIQTHSRSVINSESTNIFFLNLF</sequence>
<gene>
    <name evidence="1" type="ORF">ERL59_07435</name>
</gene>
<protein>
    <submittedName>
        <fullName evidence="1">Uncharacterized protein</fullName>
    </submittedName>
</protein>
<dbReference type="AlphaFoldDB" id="A0A6N9Q0H8"/>